<keyword evidence="2" id="KW-1185">Reference proteome</keyword>
<proteinExistence type="predicted"/>
<gene>
    <name evidence="1" type="ORF">KY290_037750</name>
</gene>
<sequence>MNDSNHKRSIIAEEIHQAEEQAPIIVDDEVKSVRMYRKRVKKTTDGAAQVKLKKPKTVKK</sequence>
<organism evidence="1 2">
    <name type="scientific">Solanum tuberosum</name>
    <name type="common">Potato</name>
    <dbReference type="NCBI Taxonomy" id="4113"/>
    <lineage>
        <taxon>Eukaryota</taxon>
        <taxon>Viridiplantae</taxon>
        <taxon>Streptophyta</taxon>
        <taxon>Embryophyta</taxon>
        <taxon>Tracheophyta</taxon>
        <taxon>Spermatophyta</taxon>
        <taxon>Magnoliopsida</taxon>
        <taxon>eudicotyledons</taxon>
        <taxon>Gunneridae</taxon>
        <taxon>Pentapetalae</taxon>
        <taxon>asterids</taxon>
        <taxon>lamiids</taxon>
        <taxon>Solanales</taxon>
        <taxon>Solanaceae</taxon>
        <taxon>Solanoideae</taxon>
        <taxon>Solaneae</taxon>
        <taxon>Solanum</taxon>
    </lineage>
</organism>
<dbReference type="Proteomes" id="UP000826656">
    <property type="component" value="Unassembled WGS sequence"/>
</dbReference>
<comment type="caution">
    <text evidence="1">The sequence shown here is derived from an EMBL/GenBank/DDBJ whole genome shotgun (WGS) entry which is preliminary data.</text>
</comment>
<protein>
    <submittedName>
        <fullName evidence="1">Uncharacterized protein</fullName>
    </submittedName>
</protein>
<evidence type="ECO:0000313" key="2">
    <source>
        <dbReference type="Proteomes" id="UP000826656"/>
    </source>
</evidence>
<name>A0ABQ7TWR8_SOLTU</name>
<accession>A0ABQ7TWR8</accession>
<evidence type="ECO:0000313" key="1">
    <source>
        <dbReference type="EMBL" id="KAH0739045.1"/>
    </source>
</evidence>
<dbReference type="EMBL" id="JAIVGD010000028">
    <property type="protein sequence ID" value="KAH0739045.1"/>
    <property type="molecule type" value="Genomic_DNA"/>
</dbReference>
<reference evidence="1 2" key="1">
    <citation type="journal article" date="2021" name="bioRxiv">
        <title>Chromosome-scale and haplotype-resolved genome assembly of a tetraploid potato cultivar.</title>
        <authorList>
            <person name="Sun H."/>
            <person name="Jiao W.-B."/>
            <person name="Krause K."/>
            <person name="Campoy J.A."/>
            <person name="Goel M."/>
            <person name="Folz-Donahue K."/>
            <person name="Kukat C."/>
            <person name="Huettel B."/>
            <person name="Schneeberger K."/>
        </authorList>
    </citation>
    <scope>NUCLEOTIDE SEQUENCE [LARGE SCALE GENOMIC DNA]</scope>
    <source>
        <strain evidence="1">SolTubOtavaFocal</strain>
        <tissue evidence="1">Leaves</tissue>
    </source>
</reference>